<evidence type="ECO:0000256" key="1">
    <source>
        <dbReference type="SAM" id="Phobius"/>
    </source>
</evidence>
<keyword evidence="1" id="KW-0812">Transmembrane</keyword>
<keyword evidence="1" id="KW-0472">Membrane</keyword>
<name>A0A3Q9RKE8_9BACI</name>
<keyword evidence="1" id="KW-1133">Transmembrane helix</keyword>
<dbReference type="AlphaFoldDB" id="A0A3Q9RKE8"/>
<organism evidence="2 3">
    <name type="scientific">Peribacillus asahii</name>
    <dbReference type="NCBI Taxonomy" id="228899"/>
    <lineage>
        <taxon>Bacteria</taxon>
        <taxon>Bacillati</taxon>
        <taxon>Bacillota</taxon>
        <taxon>Bacilli</taxon>
        <taxon>Bacillales</taxon>
        <taxon>Bacillaceae</taxon>
        <taxon>Peribacillus</taxon>
    </lineage>
</organism>
<gene>
    <name evidence="2" type="ORF">BAOM_0216</name>
</gene>
<evidence type="ECO:0000313" key="3">
    <source>
        <dbReference type="Proteomes" id="UP000283095"/>
    </source>
</evidence>
<reference evidence="2 3" key="1">
    <citation type="submission" date="2018-01" db="EMBL/GenBank/DDBJ databases">
        <title>Bacillus asahii Genome sequencing and assembly.</title>
        <authorList>
            <person name="Jiang H."/>
            <person name="Feng Y."/>
            <person name="Zhao F."/>
            <person name="Lin X."/>
        </authorList>
    </citation>
    <scope>NUCLEOTIDE SEQUENCE [LARGE SCALE GENOMIC DNA]</scope>
    <source>
        <strain evidence="2 3">OM18</strain>
    </source>
</reference>
<evidence type="ECO:0000313" key="2">
    <source>
        <dbReference type="EMBL" id="AZV40923.1"/>
    </source>
</evidence>
<dbReference type="EMBL" id="CP026095">
    <property type="protein sequence ID" value="AZV40923.1"/>
    <property type="molecule type" value="Genomic_DNA"/>
</dbReference>
<proteinExistence type="predicted"/>
<accession>A0A3Q9RKE8</accession>
<protein>
    <submittedName>
        <fullName evidence="2">Uncharacterized protein</fullName>
    </submittedName>
</protein>
<dbReference type="KEGG" id="pasa:BAOM_0216"/>
<dbReference type="Proteomes" id="UP000283095">
    <property type="component" value="Chromosome"/>
</dbReference>
<sequence length="37" mass="4420">MPSAFYFVWESGLGTIFLLFTSMIVEVLLKREYVRYL</sequence>
<feature type="transmembrane region" description="Helical" evidence="1">
    <location>
        <begin position="6"/>
        <end position="29"/>
    </location>
</feature>